<accession>A0A1F5NU99</accession>
<name>A0A1F5NU99_9BACT</name>
<gene>
    <name evidence="1" type="ORF">A2720_01165</name>
</gene>
<dbReference type="Gene3D" id="3.60.15.10">
    <property type="entry name" value="Ribonuclease Z/Hydroxyacylglutathione hydrolase-like"/>
    <property type="match status" value="1"/>
</dbReference>
<dbReference type="PANTHER" id="PTHR43546:SF3">
    <property type="entry name" value="UPF0173 METAL-DEPENDENT HYDROLASE MJ1163"/>
    <property type="match status" value="1"/>
</dbReference>
<dbReference type="PANTHER" id="PTHR43546">
    <property type="entry name" value="UPF0173 METAL-DEPENDENT HYDROLASE MJ1163-RELATED"/>
    <property type="match status" value="1"/>
</dbReference>
<organism evidence="1 2">
    <name type="scientific">Candidatus Doudnabacteria bacterium RIFCSPHIGHO2_01_FULL_46_24</name>
    <dbReference type="NCBI Taxonomy" id="1817825"/>
    <lineage>
        <taxon>Bacteria</taxon>
        <taxon>Candidatus Doudnaibacteriota</taxon>
    </lineage>
</organism>
<dbReference type="InterPro" id="IPR036866">
    <property type="entry name" value="RibonucZ/Hydroxyglut_hydro"/>
</dbReference>
<dbReference type="AlphaFoldDB" id="A0A1F5NU99"/>
<dbReference type="Proteomes" id="UP000178892">
    <property type="component" value="Unassembled WGS sequence"/>
</dbReference>
<proteinExistence type="predicted"/>
<evidence type="ECO:0000313" key="2">
    <source>
        <dbReference type="Proteomes" id="UP000178892"/>
    </source>
</evidence>
<sequence>MKITKPGHCCLLIEENGVRILTDPGAWSTAQNEIKNIDLVLITHEHSDHLHMDSVKKILQNNPAAVIWTNSAVGKILSEAEISFSLLEHGQSENFKGITLEGHGEKHAVIYQEYGQVQNTGFMIADRLFYPGDSLYNPKKSVEILALPVAGPWLKISDAVDYAIAIKPKIAFPVHDAMINISMFSGHHGIPKTFLPKADIEFNDLREQNWLEV</sequence>
<comment type="caution">
    <text evidence="1">The sequence shown here is derived from an EMBL/GenBank/DDBJ whole genome shotgun (WGS) entry which is preliminary data.</text>
</comment>
<dbReference type="EMBL" id="MFEL01000010">
    <property type="protein sequence ID" value="OGE81134.1"/>
    <property type="molecule type" value="Genomic_DNA"/>
</dbReference>
<reference evidence="1 2" key="1">
    <citation type="journal article" date="2016" name="Nat. Commun.">
        <title>Thousands of microbial genomes shed light on interconnected biogeochemical processes in an aquifer system.</title>
        <authorList>
            <person name="Anantharaman K."/>
            <person name="Brown C.T."/>
            <person name="Hug L.A."/>
            <person name="Sharon I."/>
            <person name="Castelle C.J."/>
            <person name="Probst A.J."/>
            <person name="Thomas B.C."/>
            <person name="Singh A."/>
            <person name="Wilkins M.J."/>
            <person name="Karaoz U."/>
            <person name="Brodie E.L."/>
            <person name="Williams K.H."/>
            <person name="Hubbard S.S."/>
            <person name="Banfield J.F."/>
        </authorList>
    </citation>
    <scope>NUCLEOTIDE SEQUENCE [LARGE SCALE GENOMIC DNA]</scope>
</reference>
<dbReference type="InterPro" id="IPR050114">
    <property type="entry name" value="UPF0173_UPF0282_UlaG_hydrolase"/>
</dbReference>
<dbReference type="SUPFAM" id="SSF56281">
    <property type="entry name" value="Metallo-hydrolase/oxidoreductase"/>
    <property type="match status" value="1"/>
</dbReference>
<evidence type="ECO:0000313" key="1">
    <source>
        <dbReference type="EMBL" id="OGE81134.1"/>
    </source>
</evidence>
<protein>
    <recommendedName>
        <fullName evidence="3">Metallo-beta-lactamase domain-containing protein</fullName>
    </recommendedName>
</protein>
<dbReference type="STRING" id="1817825.A2720_01165"/>
<evidence type="ECO:0008006" key="3">
    <source>
        <dbReference type="Google" id="ProtNLM"/>
    </source>
</evidence>
<dbReference type="Pfam" id="PF13483">
    <property type="entry name" value="Lactamase_B_3"/>
    <property type="match status" value="1"/>
</dbReference>